<dbReference type="Proteomes" id="UP001497516">
    <property type="component" value="Chromosome 8"/>
</dbReference>
<dbReference type="GO" id="GO:0003676">
    <property type="term" value="F:nucleic acid binding"/>
    <property type="evidence" value="ECO:0007669"/>
    <property type="project" value="InterPro"/>
</dbReference>
<sequence>MRKRKVKTRVVGHGEEVEQLDEFEEVDSEDGESLDEVEEGGGLENDNVVEGGEASENQQAPPTEQARRETSAHSSYRLSEESDHVRGNLSDEASADIFDYAPHYDPECDRKKLQFVARMKFEDPEQFKSVVVLHSVAAGACLRWVRVNPSRLEVKCKDKNCKWRVYASWFRKKQSFMVRKVGLPHSCSRQLRVNQVTAKWIAKDMLDRFRINPEWAPDQIMAEVKLKHNIDVKRRTCYRAKVAAIKLLRGSLKDEYKKVRSYLGELKKRDRDGRFVLEVEPHPTQEKVFFQRMFIGTIVKFRGMRIRKRVEKEKEWSRLCIARQTLDSKCEVKMGDSGYIVDLNDKSCTCGYWKLSGVPCCHAVSAISHLRKEVDDYVHPCYHTHHVSEGYKVGIPCLDGRQAWREGMGLPVHPPKQRAMPGRPKKNRRKAAHELETRPQRNGVGEEVTRRGSVIHCSKCGGEGHNARGCKASTADCQAYTRARNTTPAATGRPTAIAGDGINIAAPTADGGNHNTDPTTRKKRVAHCSKCGSVTHNARTCPLNQGAGVQDIRLNVGDRRTIEREMRIATSGVGVYVNEATGNTYVRLAGARGRPVGGSQPTEVDMQGSQPPTMQP</sequence>
<feature type="region of interest" description="Disordered" evidence="5">
    <location>
        <begin position="408"/>
        <end position="447"/>
    </location>
</feature>
<dbReference type="PROSITE" id="PS50966">
    <property type="entry name" value="ZF_SWIM"/>
    <property type="match status" value="1"/>
</dbReference>
<evidence type="ECO:0000313" key="8">
    <source>
        <dbReference type="EMBL" id="CAL1408041.1"/>
    </source>
</evidence>
<dbReference type="InterPro" id="IPR001878">
    <property type="entry name" value="Znf_CCHC"/>
</dbReference>
<evidence type="ECO:0000256" key="4">
    <source>
        <dbReference type="PROSITE-ProRule" id="PRU00047"/>
    </source>
</evidence>
<dbReference type="PROSITE" id="PS50158">
    <property type="entry name" value="ZF_CCHC"/>
    <property type="match status" value="1"/>
</dbReference>
<feature type="compositionally biased region" description="Acidic residues" evidence="5">
    <location>
        <begin position="17"/>
        <end position="41"/>
    </location>
</feature>
<feature type="compositionally biased region" description="Basic residues" evidence="5">
    <location>
        <begin position="1"/>
        <end position="10"/>
    </location>
</feature>
<dbReference type="GO" id="GO:0008270">
    <property type="term" value="F:zinc ion binding"/>
    <property type="evidence" value="ECO:0007669"/>
    <property type="project" value="UniProtKB-KW"/>
</dbReference>
<organism evidence="8 9">
    <name type="scientific">Linum trigynum</name>
    <dbReference type="NCBI Taxonomy" id="586398"/>
    <lineage>
        <taxon>Eukaryota</taxon>
        <taxon>Viridiplantae</taxon>
        <taxon>Streptophyta</taxon>
        <taxon>Embryophyta</taxon>
        <taxon>Tracheophyta</taxon>
        <taxon>Spermatophyta</taxon>
        <taxon>Magnoliopsida</taxon>
        <taxon>eudicotyledons</taxon>
        <taxon>Gunneridae</taxon>
        <taxon>Pentapetalae</taxon>
        <taxon>rosids</taxon>
        <taxon>fabids</taxon>
        <taxon>Malpighiales</taxon>
        <taxon>Linaceae</taxon>
        <taxon>Linum</taxon>
    </lineage>
</organism>
<dbReference type="Gene3D" id="4.10.60.10">
    <property type="entry name" value="Zinc finger, CCHC-type"/>
    <property type="match status" value="1"/>
</dbReference>
<dbReference type="Pfam" id="PF04434">
    <property type="entry name" value="SWIM"/>
    <property type="match status" value="1"/>
</dbReference>
<dbReference type="Pfam" id="PF03108">
    <property type="entry name" value="DBD_Tnp_Mut"/>
    <property type="match status" value="1"/>
</dbReference>
<dbReference type="AlphaFoldDB" id="A0AAV2GBE6"/>
<dbReference type="InterPro" id="IPR006564">
    <property type="entry name" value="Znf_PMZ"/>
</dbReference>
<evidence type="ECO:0000259" key="6">
    <source>
        <dbReference type="PROSITE" id="PS50158"/>
    </source>
</evidence>
<evidence type="ECO:0000313" key="9">
    <source>
        <dbReference type="Proteomes" id="UP001497516"/>
    </source>
</evidence>
<feature type="region of interest" description="Disordered" evidence="5">
    <location>
        <begin position="592"/>
        <end position="616"/>
    </location>
</feature>
<keyword evidence="9" id="KW-1185">Reference proteome</keyword>
<evidence type="ECO:0000256" key="1">
    <source>
        <dbReference type="ARBA" id="ARBA00022723"/>
    </source>
</evidence>
<keyword evidence="1" id="KW-0479">Metal-binding</keyword>
<accession>A0AAV2GBE6</accession>
<dbReference type="SMART" id="SM00343">
    <property type="entry name" value="ZnF_C2HC"/>
    <property type="match status" value="2"/>
</dbReference>
<evidence type="ECO:0000256" key="3">
    <source>
        <dbReference type="ARBA" id="ARBA00022833"/>
    </source>
</evidence>
<feature type="domain" description="CCHC-type" evidence="6">
    <location>
        <begin position="457"/>
        <end position="471"/>
    </location>
</feature>
<gene>
    <name evidence="8" type="ORF">LTRI10_LOCUS47668</name>
</gene>
<dbReference type="InterPro" id="IPR004332">
    <property type="entry name" value="Transposase_MuDR"/>
</dbReference>
<feature type="compositionally biased region" description="Polar residues" evidence="5">
    <location>
        <begin position="599"/>
        <end position="616"/>
    </location>
</feature>
<dbReference type="PANTHER" id="PTHR31973:SF187">
    <property type="entry name" value="MUTATOR TRANSPOSASE MUDRA PROTEIN"/>
    <property type="match status" value="1"/>
</dbReference>
<evidence type="ECO:0000256" key="5">
    <source>
        <dbReference type="SAM" id="MobiDB-lite"/>
    </source>
</evidence>
<dbReference type="SMART" id="SM00575">
    <property type="entry name" value="ZnF_PMZ"/>
    <property type="match status" value="1"/>
</dbReference>
<keyword evidence="3" id="KW-0862">Zinc</keyword>
<dbReference type="InterPro" id="IPR007527">
    <property type="entry name" value="Znf_SWIM"/>
</dbReference>
<feature type="domain" description="SWIM-type" evidence="7">
    <location>
        <begin position="339"/>
        <end position="371"/>
    </location>
</feature>
<proteinExistence type="predicted"/>
<keyword evidence="2 4" id="KW-0863">Zinc-finger</keyword>
<name>A0AAV2GBE6_9ROSI</name>
<feature type="region of interest" description="Disordered" evidence="5">
    <location>
        <begin position="1"/>
        <end position="87"/>
    </location>
</feature>
<protein>
    <recommendedName>
        <fullName evidence="10">SWIM-type domain-containing protein</fullName>
    </recommendedName>
</protein>
<dbReference type="PANTHER" id="PTHR31973">
    <property type="entry name" value="POLYPROTEIN, PUTATIVE-RELATED"/>
    <property type="match status" value="1"/>
</dbReference>
<reference evidence="8 9" key="1">
    <citation type="submission" date="2024-04" db="EMBL/GenBank/DDBJ databases">
        <authorList>
            <person name="Fracassetti M."/>
        </authorList>
    </citation>
    <scope>NUCLEOTIDE SEQUENCE [LARGE SCALE GENOMIC DNA]</scope>
</reference>
<evidence type="ECO:0000259" key="7">
    <source>
        <dbReference type="PROSITE" id="PS50966"/>
    </source>
</evidence>
<dbReference type="EMBL" id="OZ034821">
    <property type="protein sequence ID" value="CAL1408041.1"/>
    <property type="molecule type" value="Genomic_DNA"/>
</dbReference>
<evidence type="ECO:0000256" key="2">
    <source>
        <dbReference type="ARBA" id="ARBA00022771"/>
    </source>
</evidence>
<evidence type="ECO:0008006" key="10">
    <source>
        <dbReference type="Google" id="ProtNLM"/>
    </source>
</evidence>